<keyword evidence="5 7" id="KW-1133">Transmembrane helix</keyword>
<gene>
    <name evidence="8" type="ORF">FAZ98_26310</name>
</gene>
<evidence type="ECO:0000256" key="5">
    <source>
        <dbReference type="ARBA" id="ARBA00022989"/>
    </source>
</evidence>
<dbReference type="Pfam" id="PF04632">
    <property type="entry name" value="FUSC"/>
    <property type="match status" value="1"/>
</dbReference>
<keyword evidence="2" id="KW-0813">Transport</keyword>
<keyword evidence="6 7" id="KW-0472">Membrane</keyword>
<feature type="transmembrane region" description="Helical" evidence="7">
    <location>
        <begin position="106"/>
        <end position="125"/>
    </location>
</feature>
<keyword evidence="3" id="KW-1003">Cell membrane</keyword>
<feature type="transmembrane region" description="Helical" evidence="7">
    <location>
        <begin position="56"/>
        <end position="78"/>
    </location>
</feature>
<feature type="transmembrane region" description="Helical" evidence="7">
    <location>
        <begin position="497"/>
        <end position="515"/>
    </location>
</feature>
<sequence>MTLPDREAWVFSAKTYAAALLALYLALAAGLDRPGWAVTTVYVVSQPFAGATASKSLYRVAGTLLGAAAAVVMVPALVQTRELLCVALALWVAGCLYLSLQDRSPRSYVFMLAGYSVAFIAFPGVDRPDDIFYTAVARVEEITLAVICSALVHGLMFPRSVVDAVRLRVDAWLHNSKRWAAAVLRQAASPTTDAASAASLLAKHPVDLELLLANLAYDSSAWRSEAATLRALQWDLERLLPILAAIDDRLAYLRTRQVELPATLAGFIEELNGWLRKPEGGAPPARLHEILLRVRHDQLDQATADTGYRLLWLGLIERFRELLEALRACESNRERLRQHRVDRQPFAKRRAFRFRRHVDRRLAALSCATAVASILAGCAVWIGTGWADGASVPMIAAVACSFFATQDSPLPSMMKFGKFALVAVIVSLVYSSAILPAATSFEMAALFMAPAFVWLGLLIAKPSTNFVGMVISTNVSTLVGLNNRYVSDFAATLNGSLALLAGVLLTALVMSVMRARTAQWSAQRIAQSARLDLMRVLRNPRRATYSRKARAAFVRSMLDRYYLVASRRPGLDEAHAQRLDRSVLQALRIGANAIDLRRLSRALAPSLAAKTQRLLAAVEQAFAALDADSNRLPSSLRDQLDDLLAELSTLSQGRASALVLALFGMRLAMFPDDTP</sequence>
<dbReference type="Proteomes" id="UP000433577">
    <property type="component" value="Chromosome 3"/>
</dbReference>
<feature type="transmembrane region" description="Helical" evidence="7">
    <location>
        <begin position="362"/>
        <end position="383"/>
    </location>
</feature>
<dbReference type="PANTHER" id="PTHR30509">
    <property type="entry name" value="P-HYDROXYBENZOIC ACID EFFLUX PUMP SUBUNIT-RELATED"/>
    <property type="match status" value="1"/>
</dbReference>
<keyword evidence="4 7" id="KW-0812">Transmembrane</keyword>
<dbReference type="KEGG" id="pacs:FAZ98_26310"/>
<evidence type="ECO:0000313" key="8">
    <source>
        <dbReference type="EMBL" id="QGZ65287.1"/>
    </source>
</evidence>
<dbReference type="PANTHER" id="PTHR30509:SF9">
    <property type="entry name" value="MULTIDRUG RESISTANCE PROTEIN MDTO"/>
    <property type="match status" value="1"/>
</dbReference>
<evidence type="ECO:0000256" key="2">
    <source>
        <dbReference type="ARBA" id="ARBA00022448"/>
    </source>
</evidence>
<dbReference type="InterPro" id="IPR006726">
    <property type="entry name" value="PHBA_efflux_AaeB/fusaric-R"/>
</dbReference>
<dbReference type="OrthoDB" id="9807111at2"/>
<keyword evidence="9" id="KW-1185">Reference proteome</keyword>
<evidence type="ECO:0000256" key="1">
    <source>
        <dbReference type="ARBA" id="ARBA00004651"/>
    </source>
</evidence>
<reference evidence="8 9" key="1">
    <citation type="submission" date="2019-12" db="EMBL/GenBank/DDBJ databases">
        <title>Paraburkholderia acidiphila 7Q-K02 sp. nov and Paraburkholderia acidisoli DHF22 sp. nov., two strains isolated from forest soil.</title>
        <authorList>
            <person name="Gao Z."/>
            <person name="Qiu L."/>
        </authorList>
    </citation>
    <scope>NUCLEOTIDE SEQUENCE [LARGE SCALE GENOMIC DNA]</scope>
    <source>
        <strain evidence="8 9">DHF22</strain>
    </source>
</reference>
<protein>
    <submittedName>
        <fullName evidence="8">FUSC family protein</fullName>
    </submittedName>
</protein>
<evidence type="ECO:0000256" key="7">
    <source>
        <dbReference type="SAM" id="Phobius"/>
    </source>
</evidence>
<evidence type="ECO:0000256" key="4">
    <source>
        <dbReference type="ARBA" id="ARBA00022692"/>
    </source>
</evidence>
<dbReference type="GO" id="GO:0022857">
    <property type="term" value="F:transmembrane transporter activity"/>
    <property type="evidence" value="ECO:0007669"/>
    <property type="project" value="InterPro"/>
</dbReference>
<name>A0A7Z2JH34_9BURK</name>
<evidence type="ECO:0000313" key="9">
    <source>
        <dbReference type="Proteomes" id="UP000433577"/>
    </source>
</evidence>
<feature type="transmembrane region" description="Helical" evidence="7">
    <location>
        <begin position="83"/>
        <end position="100"/>
    </location>
</feature>
<comment type="subcellular location">
    <subcellularLocation>
        <location evidence="1">Cell membrane</location>
        <topology evidence="1">Multi-pass membrane protein</topology>
    </subcellularLocation>
</comment>
<evidence type="ECO:0000256" key="3">
    <source>
        <dbReference type="ARBA" id="ARBA00022475"/>
    </source>
</evidence>
<dbReference type="AlphaFoldDB" id="A0A7Z2JH34"/>
<organism evidence="8 9">
    <name type="scientific">Paraburkholderia acidisoli</name>
    <dbReference type="NCBI Taxonomy" id="2571748"/>
    <lineage>
        <taxon>Bacteria</taxon>
        <taxon>Pseudomonadati</taxon>
        <taxon>Pseudomonadota</taxon>
        <taxon>Betaproteobacteria</taxon>
        <taxon>Burkholderiales</taxon>
        <taxon>Burkholderiaceae</taxon>
        <taxon>Paraburkholderia</taxon>
    </lineage>
</organism>
<dbReference type="RefSeq" id="WP_158955571.1">
    <property type="nucleotide sequence ID" value="NZ_CP046915.1"/>
</dbReference>
<dbReference type="GO" id="GO:0005886">
    <property type="term" value="C:plasma membrane"/>
    <property type="evidence" value="ECO:0007669"/>
    <property type="project" value="UniProtKB-SubCell"/>
</dbReference>
<proteinExistence type="predicted"/>
<evidence type="ECO:0000256" key="6">
    <source>
        <dbReference type="ARBA" id="ARBA00023136"/>
    </source>
</evidence>
<feature type="transmembrane region" description="Helical" evidence="7">
    <location>
        <begin position="416"/>
        <end position="435"/>
    </location>
</feature>
<accession>A0A7Z2JH34</accession>
<dbReference type="EMBL" id="CP046915">
    <property type="protein sequence ID" value="QGZ65287.1"/>
    <property type="molecule type" value="Genomic_DNA"/>
</dbReference>